<reference evidence="1" key="2">
    <citation type="journal article" date="2018" name="Nat. Commun.">
        <title>Tailed giant Tupanvirus possesses the most complete translational apparatus of the known virosphere.</title>
        <authorList>
            <person name="Abrahao J."/>
            <person name="Silva L."/>
            <person name="Silva L.S."/>
            <person name="Khalil J.Y.B."/>
            <person name="Rodrigues R."/>
            <person name="Arantes T."/>
            <person name="Assis F."/>
            <person name="Boratto P."/>
            <person name="Andrade M."/>
            <person name="Kroon E.G."/>
            <person name="Ribeiro B."/>
            <person name="Bergier I."/>
            <person name="Seligmann H."/>
            <person name="Ghigo E."/>
            <person name="Colson P."/>
            <person name="Levasseur A."/>
            <person name="Kroemer G."/>
            <person name="Raoult D."/>
            <person name="La Scola B."/>
        </authorList>
    </citation>
    <scope>NUCLEOTIDE SEQUENCE [LARGE SCALE GENOMIC DNA]</scope>
    <source>
        <strain evidence="1">Deep ocean</strain>
    </source>
</reference>
<protein>
    <submittedName>
        <fullName evidence="1">Putative ORFan</fullName>
    </submittedName>
</protein>
<organism evidence="1">
    <name type="scientific">Tupanvirus deep ocean</name>
    <dbReference type="NCBI Taxonomy" id="2126984"/>
    <lineage>
        <taxon>Viruses</taxon>
        <taxon>Varidnaviria</taxon>
        <taxon>Bamfordvirae</taxon>
        <taxon>Nucleocytoviricota</taxon>
        <taxon>Megaviricetes</taxon>
        <taxon>Imitervirales</taxon>
        <taxon>Mimiviridae</taxon>
        <taxon>Megamimivirinae</taxon>
        <taxon>Tupanvirus</taxon>
        <taxon>Tupanvirus altamarinense</taxon>
    </lineage>
</organism>
<accession>A0A6N1NRM7</accession>
<sequence>MCTIDKKKLQKYKSKFADLKNKLEDLYVNFIEDCDYDDDVTLYVYDEKNRTLHNHDDLVMNQTFYNDRIHNDNNDQYSYDDIDPLIKKNN</sequence>
<reference evidence="1" key="1">
    <citation type="submission" date="2017-06" db="EMBL/GenBank/DDBJ databases">
        <authorList>
            <person name="Assis F.L."/>
            <person name="Abrahao J.S."/>
            <person name="Silva L."/>
            <person name="Khalil J.B."/>
            <person name="Rodrigues R."/>
            <person name="Silva L.S."/>
            <person name="Boratto P."/>
            <person name="Andrade M."/>
            <person name="Kroon E.G."/>
            <person name="Ribeiro B."/>
            <person name="Bergier I."/>
            <person name="Seligmann H."/>
            <person name="Ghigo E."/>
            <person name="Colson P."/>
            <person name="Levasseur A."/>
            <person name="Raoult D."/>
            <person name="Scola B.L."/>
        </authorList>
    </citation>
    <scope>NUCLEOTIDE SEQUENCE</scope>
    <source>
        <strain evidence="1">Deep ocean</strain>
    </source>
</reference>
<evidence type="ECO:0000313" key="1">
    <source>
        <dbReference type="EMBL" id="QKU34413.1"/>
    </source>
</evidence>
<name>A0A6N1NRM7_9VIRU</name>
<proteinExistence type="predicted"/>
<dbReference type="GeneID" id="80517733"/>
<dbReference type="KEGG" id="vg:80517733"/>
<dbReference type="EMBL" id="MF405918">
    <property type="protein sequence ID" value="QKU34413.1"/>
    <property type="molecule type" value="Genomic_DNA"/>
</dbReference>
<dbReference type="RefSeq" id="YP_010781042.1">
    <property type="nucleotide sequence ID" value="NC_075038.1"/>
</dbReference>